<dbReference type="EMBL" id="QWIQ01000922">
    <property type="protein sequence ID" value="RMY73428.1"/>
    <property type="molecule type" value="Genomic_DNA"/>
</dbReference>
<comment type="cofactor">
    <cofactor evidence="1">
        <name>Zn(2+)</name>
        <dbReference type="ChEBI" id="CHEBI:29105"/>
    </cofactor>
</comment>
<dbReference type="VEuPathDB" id="FungiDB:BTJ68_12931"/>
<dbReference type="CDD" id="cd07363">
    <property type="entry name" value="45_DOPA_Dioxygenase"/>
    <property type="match status" value="1"/>
</dbReference>
<evidence type="ECO:0000256" key="6">
    <source>
        <dbReference type="SAM" id="MobiDB-lite"/>
    </source>
</evidence>
<evidence type="ECO:0000256" key="3">
    <source>
        <dbReference type="ARBA" id="ARBA00022723"/>
    </source>
</evidence>
<dbReference type="GO" id="GO:0016702">
    <property type="term" value="F:oxidoreductase activity, acting on single donors with incorporation of molecular oxygen, incorporation of two atoms of oxygen"/>
    <property type="evidence" value="ECO:0007669"/>
    <property type="project" value="UniProtKB-ARBA"/>
</dbReference>
<keyword evidence="5" id="KW-0560">Oxidoreductase</keyword>
<dbReference type="InterPro" id="IPR004183">
    <property type="entry name" value="Xdiol_dOase_suB"/>
</dbReference>
<feature type="compositionally biased region" description="Polar residues" evidence="6">
    <location>
        <begin position="9"/>
        <end position="26"/>
    </location>
</feature>
<dbReference type="Gene3D" id="3.40.830.10">
    <property type="entry name" value="LigB-like"/>
    <property type="match status" value="1"/>
</dbReference>
<dbReference type="SUPFAM" id="SSF53213">
    <property type="entry name" value="LigB-like"/>
    <property type="match status" value="1"/>
</dbReference>
<reference evidence="8 9" key="1">
    <citation type="journal article" date="2018" name="BMC Genomics">
        <title>Genomic evidence for intraspecific hybridization in a clonal and extremely halotolerant yeast.</title>
        <authorList>
            <person name="Gostincar C."/>
            <person name="Stajich J.E."/>
            <person name="Zupancic J."/>
            <person name="Zalar P."/>
            <person name="Gunde-Cimerman N."/>
        </authorList>
    </citation>
    <scope>NUCLEOTIDE SEQUENCE [LARGE SCALE GENOMIC DNA]</scope>
    <source>
        <strain evidence="8 9">EXF-171</strain>
    </source>
</reference>
<evidence type="ECO:0000256" key="4">
    <source>
        <dbReference type="ARBA" id="ARBA00022833"/>
    </source>
</evidence>
<comment type="similarity">
    <text evidence="2">Belongs to the DODA-type extradiol aromatic ring-opening dioxygenase family.</text>
</comment>
<accession>A0A3M7E9Z5</accession>
<evidence type="ECO:0000256" key="5">
    <source>
        <dbReference type="ARBA" id="ARBA00023002"/>
    </source>
</evidence>
<evidence type="ECO:0000313" key="9">
    <source>
        <dbReference type="Proteomes" id="UP000281468"/>
    </source>
</evidence>
<evidence type="ECO:0000259" key="7">
    <source>
        <dbReference type="Pfam" id="PF02900"/>
    </source>
</evidence>
<proteinExistence type="inferred from homology"/>
<dbReference type="GO" id="GO:0008198">
    <property type="term" value="F:ferrous iron binding"/>
    <property type="evidence" value="ECO:0007669"/>
    <property type="project" value="InterPro"/>
</dbReference>
<dbReference type="PANTHER" id="PTHR30096:SF0">
    <property type="entry name" value="4,5-DOPA DIOXYGENASE EXTRADIOL-LIKE PROTEIN"/>
    <property type="match status" value="1"/>
</dbReference>
<comment type="caution">
    <text evidence="8">The sequence shown here is derived from an EMBL/GenBank/DDBJ whole genome shotgun (WGS) entry which is preliminary data.</text>
</comment>
<name>A0A3M7E9Z5_HORWE</name>
<dbReference type="Proteomes" id="UP000281468">
    <property type="component" value="Unassembled WGS sequence"/>
</dbReference>
<dbReference type="InterPro" id="IPR014436">
    <property type="entry name" value="Extradiol_dOase_DODA"/>
</dbReference>
<dbReference type="GO" id="GO:0008270">
    <property type="term" value="F:zinc ion binding"/>
    <property type="evidence" value="ECO:0007669"/>
    <property type="project" value="InterPro"/>
</dbReference>
<evidence type="ECO:0000313" key="8">
    <source>
        <dbReference type="EMBL" id="RMY73428.1"/>
    </source>
</evidence>
<dbReference type="Pfam" id="PF02900">
    <property type="entry name" value="LigB"/>
    <property type="match status" value="1"/>
</dbReference>
<keyword evidence="4" id="KW-0862">Zinc</keyword>
<evidence type="ECO:0000256" key="2">
    <source>
        <dbReference type="ARBA" id="ARBA00007581"/>
    </source>
</evidence>
<sequence>MTLDRQPGLHTTASEQGLNTTTNMPSRNPVYFISHGGPNVMEETSHPAYAQLQEIGREITQKVKPKAIIVISAHWQAASAPRPSAFPRPIDQSTSTTRTIQVSLPSTAVPPPLIYDFAGFPPHYYRKTFPHRTSPPLAEKILQAFASAGGFHAEGVRDRGLDHGVWAPFSCLFGPEGTNALGEEEEGVPIVQVSLLGDEADAEGHFRVGEVLRRFREREEGCVVVGSGMAVHNLRDLWSAMAMSRQRGDAVTRPLGYTSAFDEALREAVEGSSGVERRKRMLGLLARKDLRQAHPSLEHLLPIFVAAGAAGEDEMGKRLWTLGEGSMSWAQFRFGEVD</sequence>
<dbReference type="PANTHER" id="PTHR30096">
    <property type="entry name" value="4,5-DOPA DIOXYGENASE EXTRADIOL-LIKE PROTEIN"/>
    <property type="match status" value="1"/>
</dbReference>
<keyword evidence="3" id="KW-0479">Metal-binding</keyword>
<dbReference type="AlphaFoldDB" id="A0A3M7E9Z5"/>
<protein>
    <recommendedName>
        <fullName evidence="7">Extradiol ring-cleavage dioxygenase class III enzyme subunit B domain-containing protein</fullName>
    </recommendedName>
</protein>
<feature type="domain" description="Extradiol ring-cleavage dioxygenase class III enzyme subunit B" evidence="7">
    <location>
        <begin position="30"/>
        <end position="321"/>
    </location>
</feature>
<gene>
    <name evidence="8" type="ORF">D0862_14291</name>
</gene>
<organism evidence="8 9">
    <name type="scientific">Hortaea werneckii</name>
    <name type="common">Black yeast</name>
    <name type="synonym">Cladosporium werneckii</name>
    <dbReference type="NCBI Taxonomy" id="91943"/>
    <lineage>
        <taxon>Eukaryota</taxon>
        <taxon>Fungi</taxon>
        <taxon>Dikarya</taxon>
        <taxon>Ascomycota</taxon>
        <taxon>Pezizomycotina</taxon>
        <taxon>Dothideomycetes</taxon>
        <taxon>Dothideomycetidae</taxon>
        <taxon>Mycosphaerellales</taxon>
        <taxon>Teratosphaeriaceae</taxon>
        <taxon>Hortaea</taxon>
    </lineage>
</organism>
<feature type="region of interest" description="Disordered" evidence="6">
    <location>
        <begin position="1"/>
        <end position="28"/>
    </location>
</feature>
<evidence type="ECO:0000256" key="1">
    <source>
        <dbReference type="ARBA" id="ARBA00001947"/>
    </source>
</evidence>